<name>A0ABU4S2S2_9GAMM</name>
<proteinExistence type="predicted"/>
<sequence>MNTKPTTSIQSMREAATTPFRKPDLPLFRRLQAIALAVALVWLVVGWRLGQSFAGRAVCGV</sequence>
<keyword evidence="1" id="KW-1133">Transmembrane helix</keyword>
<evidence type="ECO:0000313" key="3">
    <source>
        <dbReference type="Proteomes" id="UP001273505"/>
    </source>
</evidence>
<feature type="transmembrane region" description="Helical" evidence="1">
    <location>
        <begin position="27"/>
        <end position="47"/>
    </location>
</feature>
<keyword evidence="3" id="KW-1185">Reference proteome</keyword>
<dbReference type="Proteomes" id="UP001273505">
    <property type="component" value="Unassembled WGS sequence"/>
</dbReference>
<dbReference type="RefSeq" id="WP_302722343.1">
    <property type="nucleotide sequence ID" value="NZ_JAULRU010000520.1"/>
</dbReference>
<reference evidence="2 3" key="1">
    <citation type="submission" date="2023-11" db="EMBL/GenBank/DDBJ databases">
        <title>Gilvimarinus fulvus sp. nov., isolated from the surface of Kelp.</title>
        <authorList>
            <person name="Sun Y.Y."/>
            <person name="Gong Y."/>
            <person name="Du Z.J."/>
        </authorList>
    </citation>
    <scope>NUCLEOTIDE SEQUENCE [LARGE SCALE GENOMIC DNA]</scope>
    <source>
        <strain evidence="2 3">SDUM040013</strain>
    </source>
</reference>
<keyword evidence="1" id="KW-0812">Transmembrane</keyword>
<evidence type="ECO:0000313" key="2">
    <source>
        <dbReference type="EMBL" id="MDX6851470.1"/>
    </source>
</evidence>
<comment type="caution">
    <text evidence="2">The sequence shown here is derived from an EMBL/GenBank/DDBJ whole genome shotgun (WGS) entry which is preliminary data.</text>
</comment>
<gene>
    <name evidence="2" type="ORF">SCD92_19025</name>
</gene>
<dbReference type="EMBL" id="JAXAFO010000063">
    <property type="protein sequence ID" value="MDX6851470.1"/>
    <property type="molecule type" value="Genomic_DNA"/>
</dbReference>
<protein>
    <submittedName>
        <fullName evidence="2">Uncharacterized protein</fullName>
    </submittedName>
</protein>
<organism evidence="2 3">
    <name type="scientific">Gilvimarinus gilvus</name>
    <dbReference type="NCBI Taxonomy" id="3058038"/>
    <lineage>
        <taxon>Bacteria</taxon>
        <taxon>Pseudomonadati</taxon>
        <taxon>Pseudomonadota</taxon>
        <taxon>Gammaproteobacteria</taxon>
        <taxon>Cellvibrionales</taxon>
        <taxon>Cellvibrionaceae</taxon>
        <taxon>Gilvimarinus</taxon>
    </lineage>
</organism>
<evidence type="ECO:0000256" key="1">
    <source>
        <dbReference type="SAM" id="Phobius"/>
    </source>
</evidence>
<accession>A0ABU4S2S2</accession>
<keyword evidence="1" id="KW-0472">Membrane</keyword>